<keyword evidence="6" id="KW-1185">Reference proteome</keyword>
<evidence type="ECO:0000256" key="1">
    <source>
        <dbReference type="ARBA" id="ARBA00001933"/>
    </source>
</evidence>
<comment type="similarity">
    <text evidence="2">Belongs to the ACC deaminase/D-cysteine desulfhydrase family.</text>
</comment>
<dbReference type="InterPro" id="IPR001926">
    <property type="entry name" value="TrpB-like_PALP"/>
</dbReference>
<dbReference type="PANTHER" id="PTHR43780">
    <property type="entry name" value="1-AMINOCYCLOPROPANE-1-CARBOXYLATE DEAMINASE-RELATED"/>
    <property type="match status" value="1"/>
</dbReference>
<evidence type="ECO:0000313" key="6">
    <source>
        <dbReference type="Proteomes" id="UP001215231"/>
    </source>
</evidence>
<dbReference type="SUPFAM" id="SSF53686">
    <property type="entry name" value="Tryptophan synthase beta subunit-like PLP-dependent enzymes"/>
    <property type="match status" value="1"/>
</dbReference>
<dbReference type="InterPro" id="IPR005966">
    <property type="entry name" value="D-Cys_desShydrase"/>
</dbReference>
<proteinExistence type="inferred from homology"/>
<protein>
    <submittedName>
        <fullName evidence="5">D-cysteine desulfhydrase family protein</fullName>
    </submittedName>
</protein>
<feature type="domain" description="Tryptophan synthase beta chain-like PALP" evidence="4">
    <location>
        <begin position="10"/>
        <end position="312"/>
    </location>
</feature>
<dbReference type="EMBL" id="CP059693">
    <property type="protein sequence ID" value="WDE14196.1"/>
    <property type="molecule type" value="Genomic_DNA"/>
</dbReference>
<dbReference type="RefSeq" id="WP_274054725.1">
    <property type="nucleotide sequence ID" value="NZ_CP059693.1"/>
</dbReference>
<reference evidence="5 6" key="1">
    <citation type="journal article" date="2022" name="Mar. Drugs">
        <title>Bioassay-Guided Fractionation Leads to the Detection of Cholic Acid Generated by the Rare Thalassomonas sp.</title>
        <authorList>
            <person name="Pheiffer F."/>
            <person name="Schneider Y.K."/>
            <person name="Hansen E.H."/>
            <person name="Andersen J.H."/>
            <person name="Isaksson J."/>
            <person name="Busche T."/>
            <person name="R C."/>
            <person name="Kalinowski J."/>
            <person name="Zyl L.V."/>
            <person name="Trindade M."/>
        </authorList>
    </citation>
    <scope>NUCLEOTIDE SEQUENCE [LARGE SCALE GENOMIC DNA]</scope>
    <source>
        <strain evidence="5 6">A5K-61T</strain>
    </source>
</reference>
<gene>
    <name evidence="5" type="ORF">H3N35_12730</name>
</gene>
<evidence type="ECO:0000256" key="3">
    <source>
        <dbReference type="ARBA" id="ARBA00022898"/>
    </source>
</evidence>
<name>A0ABY7VL26_9GAMM</name>
<accession>A0ABY7VL26</accession>
<dbReference type="PANTHER" id="PTHR43780:SF2">
    <property type="entry name" value="1-AMINOCYCLOPROPANE-1-CARBOXYLATE DEAMINASE-RELATED"/>
    <property type="match status" value="1"/>
</dbReference>
<keyword evidence="3" id="KW-0663">Pyridoxal phosphate</keyword>
<dbReference type="PIRSF" id="PIRSF006278">
    <property type="entry name" value="ACCD_DCysDesulf"/>
    <property type="match status" value="1"/>
</dbReference>
<comment type="cofactor">
    <cofactor evidence="1">
        <name>pyridoxal 5'-phosphate</name>
        <dbReference type="ChEBI" id="CHEBI:597326"/>
    </cofactor>
</comment>
<dbReference type="InterPro" id="IPR027278">
    <property type="entry name" value="ACCD_DCysDesulf"/>
</dbReference>
<organism evidence="5 6">
    <name type="scientific">Thalassomonas haliotis</name>
    <dbReference type="NCBI Taxonomy" id="485448"/>
    <lineage>
        <taxon>Bacteria</taxon>
        <taxon>Pseudomonadati</taxon>
        <taxon>Pseudomonadota</taxon>
        <taxon>Gammaproteobacteria</taxon>
        <taxon>Alteromonadales</taxon>
        <taxon>Colwelliaceae</taxon>
        <taxon>Thalassomonas</taxon>
    </lineage>
</organism>
<sequence length="334" mass="35980">MDYQQFAKVDLGFFPTPLVKLSRLSQALGCEIWMKRDDMTGLAFGGNKTRKLEYILGDALAKGCDTIITAGAAQSNHCRQTAAAAAQLNLECHLLLGGEQPEKAQGNLLLDNLFGCYIHWAGDNRKGEDIPALYQSLQAEGKTPYIVPYGGSNALGALAFIDAVKELAEQSRGLAFSRLIFASSSGGTHVGLMLGKRLFNQAFELVGINIDKDENPDMPFDGQILELARKTAVMIGSSETFSSQDLLLNPDYLAEGYGIVGAAENEAIALTAQLEGILLDPVYTGRAMAGLIDMIRTGEIRQGEQVLFWHTGGAPSLFACADQLDLTQGKNKQV</sequence>
<evidence type="ECO:0000256" key="2">
    <source>
        <dbReference type="ARBA" id="ARBA00008639"/>
    </source>
</evidence>
<evidence type="ECO:0000313" key="5">
    <source>
        <dbReference type="EMBL" id="WDE14196.1"/>
    </source>
</evidence>
<dbReference type="Pfam" id="PF00291">
    <property type="entry name" value="PALP"/>
    <property type="match status" value="1"/>
</dbReference>
<dbReference type="NCBIfam" id="TIGR01275">
    <property type="entry name" value="ACC_deam_rel"/>
    <property type="match status" value="1"/>
</dbReference>
<dbReference type="Gene3D" id="3.40.50.1100">
    <property type="match status" value="2"/>
</dbReference>
<dbReference type="Proteomes" id="UP001215231">
    <property type="component" value="Chromosome"/>
</dbReference>
<dbReference type="InterPro" id="IPR036052">
    <property type="entry name" value="TrpB-like_PALP_sf"/>
</dbReference>
<evidence type="ECO:0000259" key="4">
    <source>
        <dbReference type="Pfam" id="PF00291"/>
    </source>
</evidence>